<organism evidence="1 2">
    <name type="scientific">Hungatella hathewayi DSM 13479</name>
    <dbReference type="NCBI Taxonomy" id="566550"/>
    <lineage>
        <taxon>Bacteria</taxon>
        <taxon>Bacillati</taxon>
        <taxon>Bacillota</taxon>
        <taxon>Clostridia</taxon>
        <taxon>Lachnospirales</taxon>
        <taxon>Lachnospiraceae</taxon>
        <taxon>Hungatella</taxon>
    </lineage>
</organism>
<sequence>MLEFQRLLCLRANAFILQSTLNFALHSFGIDFSLYGYFGLDRGTEFQFMPILQQKIIDLILYLILFSISRH</sequence>
<dbReference type="HOGENOM" id="CLU_2734548_0_0_9"/>
<comment type="caution">
    <text evidence="1">The sequence shown here is derived from an EMBL/GenBank/DDBJ whole genome shotgun (WGS) entry which is preliminary data.</text>
</comment>
<evidence type="ECO:0000313" key="2">
    <source>
        <dbReference type="Proteomes" id="UP000004968"/>
    </source>
</evidence>
<name>D3AM93_9FIRM</name>
<reference evidence="1 2" key="1">
    <citation type="submission" date="2010-01" db="EMBL/GenBank/DDBJ databases">
        <authorList>
            <person name="Weinstock G."/>
            <person name="Sodergren E."/>
            <person name="Clifton S."/>
            <person name="Fulton L."/>
            <person name="Fulton B."/>
            <person name="Courtney L."/>
            <person name="Fronick C."/>
            <person name="Harrison M."/>
            <person name="Strong C."/>
            <person name="Farmer C."/>
            <person name="Delahaunty K."/>
            <person name="Markovic C."/>
            <person name="Hall O."/>
            <person name="Minx P."/>
            <person name="Tomlinson C."/>
            <person name="Mitreva M."/>
            <person name="Nelson J."/>
            <person name="Hou S."/>
            <person name="Wollam A."/>
            <person name="Pepin K.H."/>
            <person name="Johnson M."/>
            <person name="Bhonagiri V."/>
            <person name="Nash W.E."/>
            <person name="Warren W."/>
            <person name="Chinwalla A."/>
            <person name="Mardis E.R."/>
            <person name="Wilson R.K."/>
        </authorList>
    </citation>
    <scope>NUCLEOTIDE SEQUENCE [LARGE SCALE GENOMIC DNA]</scope>
    <source>
        <strain evidence="1 2">DSM 13479</strain>
    </source>
</reference>
<evidence type="ECO:0000313" key="1">
    <source>
        <dbReference type="EMBL" id="EFC97075.1"/>
    </source>
</evidence>
<protein>
    <submittedName>
        <fullName evidence="1">Uncharacterized protein</fullName>
    </submittedName>
</protein>
<accession>D3AM93</accession>
<dbReference type="EMBL" id="ACIO01000447">
    <property type="protein sequence ID" value="EFC97075.1"/>
    <property type="molecule type" value="Genomic_DNA"/>
</dbReference>
<proteinExistence type="predicted"/>
<dbReference type="AlphaFoldDB" id="D3AM93"/>
<dbReference type="Proteomes" id="UP000004968">
    <property type="component" value="Unassembled WGS sequence"/>
</dbReference>
<gene>
    <name evidence="1" type="ORF">CLOSTHATH_04742</name>
</gene>